<evidence type="ECO:0000259" key="2">
    <source>
        <dbReference type="Pfam" id="PF02872"/>
    </source>
</evidence>
<dbReference type="AlphaFoldDB" id="A0A316TT17"/>
<dbReference type="SUPFAM" id="SSF55816">
    <property type="entry name" value="5'-nucleotidase (syn. UDP-sugar hydrolase), C-terminal domain"/>
    <property type="match status" value="1"/>
</dbReference>
<protein>
    <recommendedName>
        <fullName evidence="2">5'-Nucleotidase C-terminal domain-containing protein</fullName>
    </recommendedName>
</protein>
<dbReference type="EMBL" id="QGGB01000002">
    <property type="protein sequence ID" value="PWN07727.1"/>
    <property type="molecule type" value="Genomic_DNA"/>
</dbReference>
<gene>
    <name evidence="3" type="ORF">DDZ15_01525</name>
</gene>
<dbReference type="PANTHER" id="PTHR11575:SF24">
    <property type="entry name" value="5'-NUCLEOTIDASE"/>
    <property type="match status" value="1"/>
</dbReference>
<feature type="chain" id="PRO_5016332754" description="5'-Nucleotidase C-terminal domain-containing protein" evidence="1">
    <location>
        <begin position="27"/>
        <end position="244"/>
    </location>
</feature>
<dbReference type="PRINTS" id="PR01607">
    <property type="entry name" value="APYRASEFAMLY"/>
</dbReference>
<dbReference type="InterPro" id="IPR006179">
    <property type="entry name" value="5_nucleotidase/apyrase"/>
</dbReference>
<comment type="caution">
    <text evidence="3">The sequence shown here is derived from an EMBL/GenBank/DDBJ whole genome shotgun (WGS) entry which is preliminary data.</text>
</comment>
<dbReference type="InterPro" id="IPR008334">
    <property type="entry name" value="5'-Nucleotdase_C"/>
</dbReference>
<dbReference type="GO" id="GO:0009166">
    <property type="term" value="P:nucleotide catabolic process"/>
    <property type="evidence" value="ECO:0007669"/>
    <property type="project" value="InterPro"/>
</dbReference>
<evidence type="ECO:0000313" key="3">
    <source>
        <dbReference type="EMBL" id="PWN07727.1"/>
    </source>
</evidence>
<dbReference type="Pfam" id="PF02872">
    <property type="entry name" value="5_nucleotid_C"/>
    <property type="match status" value="1"/>
</dbReference>
<dbReference type="PROSITE" id="PS51257">
    <property type="entry name" value="PROKAR_LIPOPROTEIN"/>
    <property type="match status" value="1"/>
</dbReference>
<dbReference type="PANTHER" id="PTHR11575">
    <property type="entry name" value="5'-NUCLEOTIDASE-RELATED"/>
    <property type="match status" value="1"/>
</dbReference>
<dbReference type="Proteomes" id="UP000245533">
    <property type="component" value="Unassembled WGS sequence"/>
</dbReference>
<dbReference type="Gene3D" id="3.90.780.10">
    <property type="entry name" value="5'-Nucleotidase, C-terminal domain"/>
    <property type="match status" value="1"/>
</dbReference>
<feature type="signal peptide" evidence="1">
    <location>
        <begin position="1"/>
        <end position="26"/>
    </location>
</feature>
<keyword evidence="4" id="KW-1185">Reference proteome</keyword>
<feature type="domain" description="5'-Nucleotidase C-terminal" evidence="2">
    <location>
        <begin position="77"/>
        <end position="207"/>
    </location>
</feature>
<accession>A0A316TT17</accession>
<proteinExistence type="predicted"/>
<evidence type="ECO:0000313" key="4">
    <source>
        <dbReference type="Proteomes" id="UP000245533"/>
    </source>
</evidence>
<dbReference type="GO" id="GO:0016787">
    <property type="term" value="F:hydrolase activity"/>
    <property type="evidence" value="ECO:0007669"/>
    <property type="project" value="InterPro"/>
</dbReference>
<dbReference type="RefSeq" id="WP_109644152.1">
    <property type="nucleotide sequence ID" value="NZ_QGGB01000002.1"/>
</dbReference>
<dbReference type="GO" id="GO:0030288">
    <property type="term" value="C:outer membrane-bounded periplasmic space"/>
    <property type="evidence" value="ECO:0007669"/>
    <property type="project" value="TreeGrafter"/>
</dbReference>
<organism evidence="3 4">
    <name type="scientific">Rhodohalobacter mucosus</name>
    <dbReference type="NCBI Taxonomy" id="2079485"/>
    <lineage>
        <taxon>Bacteria</taxon>
        <taxon>Pseudomonadati</taxon>
        <taxon>Balneolota</taxon>
        <taxon>Balneolia</taxon>
        <taxon>Balneolales</taxon>
        <taxon>Balneolaceae</taxon>
        <taxon>Rhodohalobacter</taxon>
    </lineage>
</organism>
<sequence length="244" mass="26807">MPRLSHFFWIVSLLFIAGCASTPATLEQNNSSGTAGEEAYPEPDPLILSLLDSYRDSLDSVMGVPVAVVEDTLRFGQPESSLGNIVADAIRFRAGSELSRFVHIGIMGESSFKLYLNPGELTVGEVMDFMPYDNHLVILTLTGEDVFALANQVAEMGGSPVSGMRFRINNGRASGILVNSEVLDRNGSYLVATSSWAADGGDLYPALWSYKERVDLDVSMRDLFVDYFRSRRVVAPLQDGRIRR</sequence>
<name>A0A316TT17_9BACT</name>
<dbReference type="OrthoDB" id="4762412at2"/>
<evidence type="ECO:0000256" key="1">
    <source>
        <dbReference type="SAM" id="SignalP"/>
    </source>
</evidence>
<dbReference type="InterPro" id="IPR036907">
    <property type="entry name" value="5'-Nucleotdase_C_sf"/>
</dbReference>
<reference evidence="3 4" key="1">
    <citation type="submission" date="2018-05" db="EMBL/GenBank/DDBJ databases">
        <title>Rhodohalobacter halophilus gen. nov., sp. nov., a moderately halophilic member of the family Balneolaceae.</title>
        <authorList>
            <person name="Liu Z.-W."/>
        </authorList>
    </citation>
    <scope>NUCLEOTIDE SEQUENCE [LARGE SCALE GENOMIC DNA]</scope>
    <source>
        <strain evidence="3 4">8A47</strain>
    </source>
</reference>
<keyword evidence="1" id="KW-0732">Signal</keyword>